<reference evidence="9" key="1">
    <citation type="submission" date="2025-08" db="UniProtKB">
        <authorList>
            <consortium name="Ensembl"/>
        </authorList>
    </citation>
    <scope>IDENTIFICATION</scope>
</reference>
<feature type="active site" description="Proton donor" evidence="6">
    <location>
        <position position="291"/>
    </location>
</feature>
<keyword evidence="10" id="KW-1185">Reference proteome</keyword>
<feature type="region of interest" description="Disordered" evidence="8">
    <location>
        <begin position="1"/>
        <end position="21"/>
    </location>
</feature>
<dbReference type="OrthoDB" id="64220at2759"/>
<keyword evidence="5 7" id="KW-0378">Hydrolase</keyword>
<dbReference type="CDD" id="cd01747">
    <property type="entry name" value="GATase1_Glutamyl_Hydrolase"/>
    <property type="match status" value="1"/>
</dbReference>
<feature type="active site" evidence="7">
    <location>
        <position position="291"/>
    </location>
</feature>
<dbReference type="GO" id="GO:0005773">
    <property type="term" value="C:vacuole"/>
    <property type="evidence" value="ECO:0007669"/>
    <property type="project" value="TreeGrafter"/>
</dbReference>
<dbReference type="InterPro" id="IPR029062">
    <property type="entry name" value="Class_I_gatase-like"/>
</dbReference>
<accession>A0A669QUQ6</accession>
<feature type="compositionally biased region" description="Basic and acidic residues" evidence="8">
    <location>
        <begin position="8"/>
        <end position="19"/>
    </location>
</feature>
<dbReference type="GeneID" id="116242169"/>
<organism evidence="9 10">
    <name type="scientific">Phasianus colchicus</name>
    <name type="common">Common pheasant</name>
    <dbReference type="NCBI Taxonomy" id="9054"/>
    <lineage>
        <taxon>Eukaryota</taxon>
        <taxon>Metazoa</taxon>
        <taxon>Chordata</taxon>
        <taxon>Craniata</taxon>
        <taxon>Vertebrata</taxon>
        <taxon>Euteleostomi</taxon>
        <taxon>Archelosauria</taxon>
        <taxon>Archosauria</taxon>
        <taxon>Dinosauria</taxon>
        <taxon>Saurischia</taxon>
        <taxon>Theropoda</taxon>
        <taxon>Coelurosauria</taxon>
        <taxon>Aves</taxon>
        <taxon>Neognathae</taxon>
        <taxon>Galloanserae</taxon>
        <taxon>Galliformes</taxon>
        <taxon>Phasianidae</taxon>
        <taxon>Phasianinae</taxon>
        <taxon>Phasianus</taxon>
    </lineage>
</organism>
<dbReference type="InterPro" id="IPR011697">
    <property type="entry name" value="Peptidase_C26"/>
</dbReference>
<comment type="similarity">
    <text evidence="2">Belongs to the peptidase C26 family.</text>
</comment>
<dbReference type="OMA" id="EPVSSHF"/>
<dbReference type="GO" id="GO:0005576">
    <property type="term" value="C:extracellular region"/>
    <property type="evidence" value="ECO:0007669"/>
    <property type="project" value="UniProtKB-SubCell"/>
</dbReference>
<evidence type="ECO:0000313" key="10">
    <source>
        <dbReference type="Proteomes" id="UP000472261"/>
    </source>
</evidence>
<proteinExistence type="inferred from homology"/>
<sequence length="365" mass="41346">MLPLRPVPDGRRRGRRDSISQRAPRPVAELFVRSGSGRGAMERAARLAPLPAAAVLLLLLRCATAASLVPRGREPEPNERPIVGILSQECHFDEFHKFGSSYIAASYVKFLESAGARIVPIRLNLSDEEYDKIFHSINGVLFPGGGVDLKTSEYSRVAKIFYRKALEANDKGDYFPVWGTCLGHELLTYLTSGEILLVNTKTNGFSLPLNFTSAAKQSRLFKNLPSDLLHAFATEPLTSNFHVWSISMENFTKNEKLYNFYNILTTNTDDEVEFISTMEAYKYPIYGVQWHPEKNPFEWKNSSGIPHSSSAVRAAYYIADFFVNEARKSLHRFPNEGEETKELIYNYTPIYTGTFSSFQQVYFFD</sequence>
<evidence type="ECO:0000256" key="8">
    <source>
        <dbReference type="SAM" id="MobiDB-lite"/>
    </source>
</evidence>
<dbReference type="Pfam" id="PF07722">
    <property type="entry name" value="Peptidase_C26"/>
    <property type="match status" value="1"/>
</dbReference>
<keyword evidence="4" id="KW-0732">Signal</keyword>
<dbReference type="GO" id="GO:0034722">
    <property type="term" value="F:gamma-glutamyl-peptidase activity"/>
    <property type="evidence" value="ECO:0007669"/>
    <property type="project" value="UniProtKB-UniRule"/>
</dbReference>
<dbReference type="Gene3D" id="3.40.50.880">
    <property type="match status" value="1"/>
</dbReference>
<dbReference type="Ensembl" id="ENSPCLT00000032549.1">
    <property type="protein sequence ID" value="ENSPCLP00000023415.1"/>
    <property type="gene ID" value="ENSPCLG00000020701.1"/>
</dbReference>
<dbReference type="SUPFAM" id="SSF52317">
    <property type="entry name" value="Class I glutamine amidotransferase-like"/>
    <property type="match status" value="1"/>
</dbReference>
<evidence type="ECO:0000256" key="4">
    <source>
        <dbReference type="ARBA" id="ARBA00022729"/>
    </source>
</evidence>
<evidence type="ECO:0000313" key="9">
    <source>
        <dbReference type="Ensembl" id="ENSPCLP00000023415.1"/>
    </source>
</evidence>
<name>A0A669QUQ6_PHACC</name>
<evidence type="ECO:0000256" key="7">
    <source>
        <dbReference type="PROSITE-ProRule" id="PRU00607"/>
    </source>
</evidence>
<reference evidence="9" key="2">
    <citation type="submission" date="2025-09" db="UniProtKB">
        <authorList>
            <consortium name="Ensembl"/>
        </authorList>
    </citation>
    <scope>IDENTIFICATION</scope>
</reference>
<dbReference type="PANTHER" id="PTHR11315">
    <property type="entry name" value="PROTEASE FAMILY C26 GAMMA-GLUTAMYL HYDROLASE"/>
    <property type="match status" value="1"/>
</dbReference>
<dbReference type="CTD" id="8836"/>
<dbReference type="GO" id="GO:0046900">
    <property type="term" value="P:tetrahydrofolylpolyglutamate metabolic process"/>
    <property type="evidence" value="ECO:0007669"/>
    <property type="project" value="TreeGrafter"/>
</dbReference>
<evidence type="ECO:0000256" key="1">
    <source>
        <dbReference type="ARBA" id="ARBA00004239"/>
    </source>
</evidence>
<evidence type="ECO:0000256" key="2">
    <source>
        <dbReference type="ARBA" id="ARBA00011083"/>
    </source>
</evidence>
<dbReference type="KEGG" id="pcoc:116242169"/>
<gene>
    <name evidence="9" type="primary">GGH</name>
</gene>
<dbReference type="FunFam" id="3.40.50.880:FF:000024">
    <property type="entry name" value="Folate gamma-glutamyl hydrolase"/>
    <property type="match status" value="1"/>
</dbReference>
<evidence type="ECO:0000256" key="3">
    <source>
        <dbReference type="ARBA" id="ARBA00022525"/>
    </source>
</evidence>
<comment type="subcellular location">
    <subcellularLocation>
        <location evidence="1">Secreted</location>
        <location evidence="1">Extracellular space</location>
    </subcellularLocation>
</comment>
<dbReference type="AlphaFoldDB" id="A0A669QUQ6"/>
<keyword evidence="3" id="KW-0964">Secreted</keyword>
<dbReference type="Proteomes" id="UP000472261">
    <property type="component" value="Unplaced"/>
</dbReference>
<dbReference type="PROSITE" id="PS51273">
    <property type="entry name" value="GATASE_TYPE_1"/>
    <property type="match status" value="1"/>
</dbReference>
<evidence type="ECO:0000256" key="5">
    <source>
        <dbReference type="ARBA" id="ARBA00022801"/>
    </source>
</evidence>
<evidence type="ECO:0000256" key="6">
    <source>
        <dbReference type="PIRSR" id="PIRSR615527-1"/>
    </source>
</evidence>
<dbReference type="EC" id="3.4.19.9" evidence="7"/>
<dbReference type="PANTHER" id="PTHR11315:SF20">
    <property type="entry name" value="GAMMA-GLUTAMYL HYDROLASE"/>
    <property type="match status" value="1"/>
</dbReference>
<dbReference type="InterPro" id="IPR015527">
    <property type="entry name" value="Pept_C26_g-glut_hydrolase"/>
</dbReference>
<protein>
    <recommendedName>
        <fullName evidence="7">folate gamma-glutamyl hydrolase</fullName>
        <ecNumber evidence="7">3.4.19.9</ecNumber>
    </recommendedName>
</protein>
<feature type="active site" description="Nucleophile" evidence="6 7">
    <location>
        <position position="181"/>
    </location>
</feature>
<dbReference type="PROSITE" id="PS51275">
    <property type="entry name" value="PEPTIDASE_C26_GGH"/>
    <property type="match status" value="1"/>
</dbReference>
<dbReference type="RefSeq" id="XP_031468664.1">
    <property type="nucleotide sequence ID" value="XM_031612804.1"/>
</dbReference>
<comment type="catalytic activity">
    <reaction evidence="7">
        <text>(6S)-5,6,7,8-tetrahydrofolyl-(gamma-L-Glu)(n) + (n-1) H2O = (6S)-5,6,7,8-tetrahydrofolate + (n-1) L-glutamate</text>
        <dbReference type="Rhea" id="RHEA:56784"/>
        <dbReference type="Rhea" id="RHEA-COMP:14738"/>
        <dbReference type="ChEBI" id="CHEBI:15377"/>
        <dbReference type="ChEBI" id="CHEBI:29985"/>
        <dbReference type="ChEBI" id="CHEBI:57453"/>
        <dbReference type="ChEBI" id="CHEBI:141005"/>
        <dbReference type="EC" id="3.4.19.9"/>
    </reaction>
</comment>